<sequence length="57" mass="6540">MVKVELLKHLFFDKLISGFLGELVACDPLTTTKAKEPFCLLTLKILIILTRQSKHKR</sequence>
<dbReference type="EMBL" id="APDF01000069">
    <property type="protein sequence ID" value="EMG93972.1"/>
    <property type="molecule type" value="Genomic_DNA"/>
</dbReference>
<comment type="caution">
    <text evidence="1">The sequence shown here is derived from an EMBL/GenBank/DDBJ whole genome shotgun (WGS) entry which is preliminary data.</text>
</comment>
<reference evidence="1 2" key="1">
    <citation type="submission" date="2012-11" db="EMBL/GenBank/DDBJ databases">
        <authorList>
            <person name="Weinstock G."/>
            <person name="Sodergren E."/>
            <person name="Lobos E.A."/>
            <person name="Fulton L."/>
            <person name="Fulton R."/>
            <person name="Courtney L."/>
            <person name="Fronick C."/>
            <person name="O'Laughlin M."/>
            <person name="Godfrey J."/>
            <person name="Wilson R.M."/>
            <person name="Miner T."/>
            <person name="Farmer C."/>
            <person name="Delehaunty K."/>
            <person name="Cordes M."/>
            <person name="Minx P."/>
            <person name="Tomlinson C."/>
            <person name="Chen J."/>
            <person name="Wollam A."/>
            <person name="Pepin K.H."/>
            <person name="Bhonagiri V."/>
            <person name="Zhang X."/>
            <person name="Suruliraj S."/>
            <person name="Antonio M."/>
            <person name="Secka O."/>
            <person name="Thomas J."/>
            <person name="Warren W."/>
            <person name="Mitreva M."/>
            <person name="Mardis E.R."/>
            <person name="Wilson R.K."/>
        </authorList>
    </citation>
    <scope>NUCLEOTIDE SEQUENCE [LARGE SCALE GENOMIC DNA]</scope>
    <source>
        <strain evidence="1 2">GAM120Ai</strain>
    </source>
</reference>
<evidence type="ECO:0000313" key="2">
    <source>
        <dbReference type="Proteomes" id="UP000012012"/>
    </source>
</evidence>
<evidence type="ECO:0000313" key="1">
    <source>
        <dbReference type="EMBL" id="EMG93972.1"/>
    </source>
</evidence>
<dbReference type="AlphaFoldDB" id="A0AAV3ID45"/>
<gene>
    <name evidence="1" type="ORF">HMPREF1401_01540</name>
</gene>
<proteinExistence type="predicted"/>
<accession>A0AAV3ID45</accession>
<protein>
    <submittedName>
        <fullName evidence="1">Uncharacterized protein</fullName>
    </submittedName>
</protein>
<dbReference type="Proteomes" id="UP000012012">
    <property type="component" value="Unassembled WGS sequence"/>
</dbReference>
<name>A0AAV3ID45_HELPX</name>
<organism evidence="1 2">
    <name type="scientific">Helicobacter pylori GAM120Ai</name>
    <dbReference type="NCBI Taxonomy" id="1159029"/>
    <lineage>
        <taxon>Bacteria</taxon>
        <taxon>Pseudomonadati</taxon>
        <taxon>Campylobacterota</taxon>
        <taxon>Epsilonproteobacteria</taxon>
        <taxon>Campylobacterales</taxon>
        <taxon>Helicobacteraceae</taxon>
        <taxon>Helicobacter</taxon>
    </lineage>
</organism>